<feature type="binding site" evidence="5">
    <location>
        <position position="324"/>
    </location>
    <ligand>
        <name>Ca(2+)</name>
        <dbReference type="ChEBI" id="CHEBI:29108"/>
    </ligand>
</feature>
<evidence type="ECO:0000256" key="5">
    <source>
        <dbReference type="PIRSR" id="PIRSR001227-2"/>
    </source>
</evidence>
<evidence type="ECO:0000313" key="7">
    <source>
        <dbReference type="Proteomes" id="UP000198657"/>
    </source>
</evidence>
<sequence length="797" mass="89984">MMKILRKVLLVLLSLVIVLAVAMLVYGYYLKPKYEGKLRLKNIQKETTVYFDEFGVPHIYATTSKDAMVALGYVHAQDRLWQMELMRRIAPGRLSEIFGSVALKNDKFFAGLGIEEASAKAIAGLDKNSPSYQLTMAYLDGINQYMDEGTTPIEFSLVGVKKEKFTIKDVYNIFGYMSFSFAMAQKSDPLLTDIRNKYGMEYLKDFGIDGSFNTTKIKNAKDRPQEYAAISKSVASLLDQSPISPFIGSNSWVIAPKKTKNGKVIFANDPHIGFSQPGTWYEAHIVTPDFELYGCYLAGTPYPLLGHNRDYAYGLTMFENDDIDLYQEQNNPANTNEYKTPTGFSAYEIQEKTIKVKDSSNVVLKVKTTRHGPVMNDLIDGLQQDKPVAMSWIYTQQPIQILDAVYALSHAKSKADFQKGVSLIAAPGLNVMYGDAKGNVAWWATGKLYKHKEGVNPNFILDGSSGKDDIEQYLDFSKNPSAVNPRWNYVYSANNQPEAIDGFSYPGYYLPEDRAKRITQLLNPKSDWDMVSVGKMIFDNTSSVAPKVVKDLISNVDQASLSENEKQALSVLKVWKGSNNLSDVAPTIYNKWIFNYLRNTFEDELGAENFKMFLGTHIMKQIIARQITNEKSLWWDNINTKNEKETRSQIVSKSFKESVVALENQLGKTVSDWTWNKVHTVEHQHPLGKVAALRSIFNVGPFEVSGSTEVINNLFFDFTDDGNYIVKGGPSTRRIIDFSDIENSWSILPTGQSGNPLSEHYSDQAELYNAGKFRRMMLNKEEIVRTSTKLVFIPRKK</sequence>
<feature type="binding site" evidence="5">
    <location>
        <position position="457"/>
    </location>
    <ligand>
        <name>Ca(2+)</name>
        <dbReference type="ChEBI" id="CHEBI:29108"/>
    </ligand>
</feature>
<gene>
    <name evidence="6" type="ORF">SAMN04487942_3115</name>
</gene>
<dbReference type="Gene3D" id="1.10.439.10">
    <property type="entry name" value="Penicillin Amidohydrolase, domain 1"/>
    <property type="match status" value="1"/>
</dbReference>
<dbReference type="EMBL" id="FODN01000008">
    <property type="protein sequence ID" value="SEO56870.1"/>
    <property type="molecule type" value="Genomic_DNA"/>
</dbReference>
<comment type="similarity">
    <text evidence="1">Belongs to the peptidase S45 family.</text>
</comment>
<dbReference type="InterPro" id="IPR043146">
    <property type="entry name" value="Penicillin_amidase_N_B-knob"/>
</dbReference>
<dbReference type="CDD" id="cd03747">
    <property type="entry name" value="Ntn_PGA_like"/>
    <property type="match status" value="1"/>
</dbReference>
<dbReference type="GO" id="GO:0017000">
    <property type="term" value="P:antibiotic biosynthetic process"/>
    <property type="evidence" value="ECO:0007669"/>
    <property type="project" value="InterPro"/>
</dbReference>
<dbReference type="AlphaFoldDB" id="A0A1H8QRK5"/>
<keyword evidence="5" id="KW-0106">Calcium</keyword>
<name>A0A1H8QRK5_9FLAO</name>
<keyword evidence="3" id="KW-0865">Zymogen</keyword>
<dbReference type="InterPro" id="IPR002692">
    <property type="entry name" value="S45"/>
</dbReference>
<evidence type="ECO:0000256" key="2">
    <source>
        <dbReference type="ARBA" id="ARBA00022801"/>
    </source>
</evidence>
<comment type="cofactor">
    <cofactor evidence="5">
        <name>Ca(2+)</name>
        <dbReference type="ChEBI" id="CHEBI:29108"/>
    </cofactor>
    <text evidence="5">Binds 1 Ca(2+) ion per dimer.</text>
</comment>
<dbReference type="InterPro" id="IPR014395">
    <property type="entry name" value="Pen/GL7ACA/AHL_acylase"/>
</dbReference>
<dbReference type="InterPro" id="IPR023343">
    <property type="entry name" value="Penicillin_amidase_dom1"/>
</dbReference>
<dbReference type="Gene3D" id="3.60.20.10">
    <property type="entry name" value="Glutamine Phosphoribosylpyrophosphate, subunit 1, domain 1"/>
    <property type="match status" value="1"/>
</dbReference>
<dbReference type="Gene3D" id="2.30.120.10">
    <property type="match status" value="1"/>
</dbReference>
<accession>A0A1H8QRK5</accession>
<keyword evidence="7" id="KW-1185">Reference proteome</keyword>
<dbReference type="PANTHER" id="PTHR34218">
    <property type="entry name" value="PEPTIDASE S45 PENICILLIN AMIDASE"/>
    <property type="match status" value="1"/>
</dbReference>
<reference evidence="7" key="1">
    <citation type="submission" date="2016-10" db="EMBL/GenBank/DDBJ databases">
        <authorList>
            <person name="Varghese N."/>
            <person name="Submissions S."/>
        </authorList>
    </citation>
    <scope>NUCLEOTIDE SEQUENCE [LARGE SCALE GENOMIC DNA]</scope>
    <source>
        <strain evidence="7">CGMCC 1.8704</strain>
    </source>
</reference>
<dbReference type="PANTHER" id="PTHR34218:SF5">
    <property type="entry name" value="PENICILLIN ACYLASE FAMILY PROTEIN"/>
    <property type="match status" value="1"/>
</dbReference>
<proteinExistence type="inferred from homology"/>
<dbReference type="Proteomes" id="UP000198657">
    <property type="component" value="Unassembled WGS sequence"/>
</dbReference>
<dbReference type="Pfam" id="PF01804">
    <property type="entry name" value="Penicil_amidase"/>
    <property type="match status" value="1"/>
</dbReference>
<feature type="active site" description="Nucleophile" evidence="4">
    <location>
        <position position="249"/>
    </location>
</feature>
<dbReference type="GO" id="GO:0046872">
    <property type="term" value="F:metal ion binding"/>
    <property type="evidence" value="ECO:0007669"/>
    <property type="project" value="UniProtKB-KW"/>
</dbReference>
<evidence type="ECO:0000256" key="3">
    <source>
        <dbReference type="ARBA" id="ARBA00023145"/>
    </source>
</evidence>
<dbReference type="STRING" id="604089.SAMN04487942_3115"/>
<evidence type="ECO:0000313" key="6">
    <source>
        <dbReference type="EMBL" id="SEO56870.1"/>
    </source>
</evidence>
<dbReference type="Gene3D" id="1.10.1400.10">
    <property type="match status" value="1"/>
</dbReference>
<evidence type="ECO:0000256" key="1">
    <source>
        <dbReference type="ARBA" id="ARBA00006586"/>
    </source>
</evidence>
<evidence type="ECO:0000256" key="4">
    <source>
        <dbReference type="PIRSR" id="PIRSR001227-1"/>
    </source>
</evidence>
<keyword evidence="2" id="KW-0378">Hydrolase</keyword>
<keyword evidence="5" id="KW-0479">Metal-binding</keyword>
<dbReference type="GO" id="GO:0016811">
    <property type="term" value="F:hydrolase activity, acting on carbon-nitrogen (but not peptide) bonds, in linear amides"/>
    <property type="evidence" value="ECO:0007669"/>
    <property type="project" value="InterPro"/>
</dbReference>
<protein>
    <submittedName>
        <fullName evidence="6">Penicillin amidase</fullName>
    </submittedName>
</protein>
<organism evidence="6 7">
    <name type="scientific">Flavobacterium sinopsychrotolerans</name>
    <dbReference type="NCBI Taxonomy" id="604089"/>
    <lineage>
        <taxon>Bacteria</taxon>
        <taxon>Pseudomonadati</taxon>
        <taxon>Bacteroidota</taxon>
        <taxon>Flavobacteriia</taxon>
        <taxon>Flavobacteriales</taxon>
        <taxon>Flavobacteriaceae</taxon>
        <taxon>Flavobacterium</taxon>
    </lineage>
</organism>
<feature type="binding site" evidence="5">
    <location>
        <position position="321"/>
    </location>
    <ligand>
        <name>Ca(2+)</name>
        <dbReference type="ChEBI" id="CHEBI:29108"/>
    </ligand>
</feature>
<dbReference type="SUPFAM" id="SSF56235">
    <property type="entry name" value="N-terminal nucleophile aminohydrolases (Ntn hydrolases)"/>
    <property type="match status" value="1"/>
</dbReference>
<dbReference type="InterPro" id="IPR029055">
    <property type="entry name" value="Ntn_hydrolases_N"/>
</dbReference>
<dbReference type="InterPro" id="IPR043147">
    <property type="entry name" value="Penicillin_amidase_A-knob"/>
</dbReference>
<dbReference type="PIRSF" id="PIRSF001227">
    <property type="entry name" value="Pen_acylase"/>
    <property type="match status" value="1"/>
</dbReference>